<comment type="caution">
    <text evidence="1">The sequence shown here is derived from an EMBL/GenBank/DDBJ whole genome shotgun (WGS) entry which is preliminary data.</text>
</comment>
<gene>
    <name evidence="1" type="ORF">B0I35DRAFT_409851</name>
</gene>
<name>A0A8K0SQU9_9HYPO</name>
<dbReference type="EMBL" id="JAGPNK010000008">
    <property type="protein sequence ID" value="KAH7316677.1"/>
    <property type="molecule type" value="Genomic_DNA"/>
</dbReference>
<evidence type="ECO:0000313" key="2">
    <source>
        <dbReference type="Proteomes" id="UP000813444"/>
    </source>
</evidence>
<proteinExistence type="predicted"/>
<protein>
    <submittedName>
        <fullName evidence="1">Uncharacterized protein</fullName>
    </submittedName>
</protein>
<accession>A0A8K0SQU9</accession>
<sequence length="188" mass="21191">MYLRDVTQSVLQRSNLSQIATGPALVLILRCCYTDHMGNGFPTSYCFRQDEPVKIYAENPELRKQGLWQICRRGSHKISIILWRSPWGSSSSVSYLNLGWLALSNLFLTMFGRHVSLTTIKQATSTWAGDQVARYPKLRHFYDSDEMASVAHVYHGSFLATIGGDFGKIPSQNRTRYEVLNHGNGSVG</sequence>
<keyword evidence="2" id="KW-1185">Reference proteome</keyword>
<organism evidence="1 2">
    <name type="scientific">Stachybotrys elegans</name>
    <dbReference type="NCBI Taxonomy" id="80388"/>
    <lineage>
        <taxon>Eukaryota</taxon>
        <taxon>Fungi</taxon>
        <taxon>Dikarya</taxon>
        <taxon>Ascomycota</taxon>
        <taxon>Pezizomycotina</taxon>
        <taxon>Sordariomycetes</taxon>
        <taxon>Hypocreomycetidae</taxon>
        <taxon>Hypocreales</taxon>
        <taxon>Stachybotryaceae</taxon>
        <taxon>Stachybotrys</taxon>
    </lineage>
</organism>
<dbReference type="AlphaFoldDB" id="A0A8K0SQU9"/>
<dbReference type="Proteomes" id="UP000813444">
    <property type="component" value="Unassembled WGS sequence"/>
</dbReference>
<evidence type="ECO:0000313" key="1">
    <source>
        <dbReference type="EMBL" id="KAH7316677.1"/>
    </source>
</evidence>
<reference evidence="1" key="1">
    <citation type="journal article" date="2021" name="Nat. Commun.">
        <title>Genetic determinants of endophytism in the Arabidopsis root mycobiome.</title>
        <authorList>
            <person name="Mesny F."/>
            <person name="Miyauchi S."/>
            <person name="Thiergart T."/>
            <person name="Pickel B."/>
            <person name="Atanasova L."/>
            <person name="Karlsson M."/>
            <person name="Huettel B."/>
            <person name="Barry K.W."/>
            <person name="Haridas S."/>
            <person name="Chen C."/>
            <person name="Bauer D."/>
            <person name="Andreopoulos W."/>
            <person name="Pangilinan J."/>
            <person name="LaButti K."/>
            <person name="Riley R."/>
            <person name="Lipzen A."/>
            <person name="Clum A."/>
            <person name="Drula E."/>
            <person name="Henrissat B."/>
            <person name="Kohler A."/>
            <person name="Grigoriev I.V."/>
            <person name="Martin F.M."/>
            <person name="Hacquard S."/>
        </authorList>
    </citation>
    <scope>NUCLEOTIDE SEQUENCE</scope>
    <source>
        <strain evidence="1">MPI-CAGE-CH-0235</strain>
    </source>
</reference>